<evidence type="ECO:0000256" key="1">
    <source>
        <dbReference type="SAM" id="MobiDB-lite"/>
    </source>
</evidence>
<gene>
    <name evidence="4" type="ORF">ACFPWU_13460</name>
</gene>
<feature type="compositionally biased region" description="Low complexity" evidence="1">
    <location>
        <begin position="214"/>
        <end position="262"/>
    </location>
</feature>
<feature type="compositionally biased region" description="Low complexity" evidence="1">
    <location>
        <begin position="27"/>
        <end position="36"/>
    </location>
</feature>
<proteinExistence type="predicted"/>
<feature type="transmembrane region" description="Helical" evidence="2">
    <location>
        <begin position="307"/>
        <end position="329"/>
    </location>
</feature>
<feature type="compositionally biased region" description="Gly residues" evidence="1">
    <location>
        <begin position="189"/>
        <end position="213"/>
    </location>
</feature>
<dbReference type="Proteomes" id="UP001596098">
    <property type="component" value="Unassembled WGS sequence"/>
</dbReference>
<comment type="caution">
    <text evidence="4">The sequence shown here is derived from an EMBL/GenBank/DDBJ whole genome shotgun (WGS) entry which is preliminary data.</text>
</comment>
<feature type="region of interest" description="Disordered" evidence="1">
    <location>
        <begin position="152"/>
        <end position="270"/>
    </location>
</feature>
<sequence>MKTKRVAAAAGVLACALTTLALGPSSSALPPGGASPDTGGTQGTASPSTLRAGERLSFSISGFPAGEIVSVKIDDGEFCSAKGQHGACVVHQQKVGENGAVRGSFELPADVQPGSHWLRFLASAEMVDDDGNYLGVKPYSLRGDTDFVVPGAGSDSVGTGAAEGQGAGSAGTGSQGSSNTGQSSASGSGATGSGSTGTTGSGQGSAGGGGTSGTSGAADSAGSPGSAAESSAAEGSVPAGTDATAPDAGSGAATGGTSTTDGIAGQLPGTAPAAAGEAVAGEPAALRIPALPATAENVAADADGPRVPWIGVGILAVSLLLCGALLTALRFGRRA</sequence>
<name>A0ABW1R3J6_9ACTN</name>
<feature type="compositionally biased region" description="Low complexity" evidence="1">
    <location>
        <begin position="175"/>
        <end position="188"/>
    </location>
</feature>
<evidence type="ECO:0000313" key="5">
    <source>
        <dbReference type="Proteomes" id="UP001596098"/>
    </source>
</evidence>
<keyword evidence="2" id="KW-0472">Membrane</keyword>
<evidence type="ECO:0000256" key="3">
    <source>
        <dbReference type="SAM" id="SignalP"/>
    </source>
</evidence>
<feature type="compositionally biased region" description="Gly residues" evidence="1">
    <location>
        <begin position="161"/>
        <end position="174"/>
    </location>
</feature>
<feature type="region of interest" description="Disordered" evidence="1">
    <location>
        <begin position="27"/>
        <end position="48"/>
    </location>
</feature>
<keyword evidence="2" id="KW-1133">Transmembrane helix</keyword>
<keyword evidence="2" id="KW-0812">Transmembrane</keyword>
<evidence type="ECO:0000313" key="4">
    <source>
        <dbReference type="EMBL" id="MFC6154670.1"/>
    </source>
</evidence>
<feature type="chain" id="PRO_5046872088" evidence="3">
    <location>
        <begin position="22"/>
        <end position="335"/>
    </location>
</feature>
<feature type="signal peptide" evidence="3">
    <location>
        <begin position="1"/>
        <end position="21"/>
    </location>
</feature>
<reference evidence="5" key="1">
    <citation type="journal article" date="2019" name="Int. J. Syst. Evol. Microbiol.">
        <title>The Global Catalogue of Microorganisms (GCM) 10K type strain sequencing project: providing services to taxonomists for standard genome sequencing and annotation.</title>
        <authorList>
            <consortium name="The Broad Institute Genomics Platform"/>
            <consortium name="The Broad Institute Genome Sequencing Center for Infectious Disease"/>
            <person name="Wu L."/>
            <person name="Ma J."/>
        </authorList>
    </citation>
    <scope>NUCLEOTIDE SEQUENCE [LARGE SCALE GENOMIC DNA]</scope>
    <source>
        <strain evidence="5">DFY28</strain>
    </source>
</reference>
<accession>A0ABW1R3J6</accession>
<protein>
    <submittedName>
        <fullName evidence="4">Uncharacterized protein</fullName>
    </submittedName>
</protein>
<dbReference type="EMBL" id="JBHSQI010000008">
    <property type="protein sequence ID" value="MFC6154670.1"/>
    <property type="molecule type" value="Genomic_DNA"/>
</dbReference>
<dbReference type="RefSeq" id="WP_128220926.1">
    <property type="nucleotide sequence ID" value="NZ_CP034929.1"/>
</dbReference>
<keyword evidence="5" id="KW-1185">Reference proteome</keyword>
<keyword evidence="3" id="KW-0732">Signal</keyword>
<organism evidence="4 5">
    <name type="scientific">Nocardioides yefusunii</name>
    <dbReference type="NCBI Taxonomy" id="2500546"/>
    <lineage>
        <taxon>Bacteria</taxon>
        <taxon>Bacillati</taxon>
        <taxon>Actinomycetota</taxon>
        <taxon>Actinomycetes</taxon>
        <taxon>Propionibacteriales</taxon>
        <taxon>Nocardioidaceae</taxon>
        <taxon>Nocardioides</taxon>
    </lineage>
</organism>
<evidence type="ECO:0000256" key="2">
    <source>
        <dbReference type="SAM" id="Phobius"/>
    </source>
</evidence>